<sequence length="238" mass="24656">MTGESAVRPGFPALAPGRVHRWGGAALLVVRRCGPYRPPPLSRAERRVLEALPAWRRAEWARGRLLAKRLVGDALAVPPGEVEVLPRDDGSPRVVVGGVPMTAVHVSISHTARHVAAALAPDPVGVDLCGTASAAAVRRVADHVLSPGELPLVAAGGAEAVVAAWALKEAAVKADRSSVFGAAPRGVALLGLRPPVLGGRRRAMVWRADDTVLALVLAHRQAGRPSRQTCVGAPCPGG</sequence>
<dbReference type="RefSeq" id="WP_053626793.1">
    <property type="nucleotide sequence ID" value="NZ_BMRU01000051.1"/>
</dbReference>
<dbReference type="SUPFAM" id="SSF56214">
    <property type="entry name" value="4'-phosphopantetheinyl transferase"/>
    <property type="match status" value="2"/>
</dbReference>
<gene>
    <name evidence="1" type="ORF">Scinn_28720</name>
</gene>
<comment type="caution">
    <text evidence="1">The sequence shown here is derived from an EMBL/GenBank/DDBJ whole genome shotgun (WGS) entry which is preliminary data.</text>
</comment>
<protein>
    <recommendedName>
        <fullName evidence="3">4'-phosphopantetheinyl transferase domain-containing protein</fullName>
    </recommendedName>
</protein>
<dbReference type="Proteomes" id="UP000660554">
    <property type="component" value="Unassembled WGS sequence"/>
</dbReference>
<dbReference type="Gene3D" id="3.90.470.20">
    <property type="entry name" value="4'-phosphopantetheinyl transferase domain"/>
    <property type="match status" value="1"/>
</dbReference>
<dbReference type="InterPro" id="IPR037143">
    <property type="entry name" value="4-PPantetheinyl_Trfase_dom_sf"/>
</dbReference>
<organism evidence="1 2">
    <name type="scientific">Streptomyces virginiae</name>
    <name type="common">Streptomyces cinnamonensis</name>
    <dbReference type="NCBI Taxonomy" id="1961"/>
    <lineage>
        <taxon>Bacteria</taxon>
        <taxon>Bacillati</taxon>
        <taxon>Actinomycetota</taxon>
        <taxon>Actinomycetes</taxon>
        <taxon>Kitasatosporales</taxon>
        <taxon>Streptomycetaceae</taxon>
        <taxon>Streptomyces</taxon>
    </lineage>
</organism>
<accession>A0ABQ3NKV5</accession>
<keyword evidence="2" id="KW-1185">Reference proteome</keyword>
<evidence type="ECO:0000313" key="2">
    <source>
        <dbReference type="Proteomes" id="UP000660554"/>
    </source>
</evidence>
<evidence type="ECO:0000313" key="1">
    <source>
        <dbReference type="EMBL" id="GHI13409.1"/>
    </source>
</evidence>
<evidence type="ECO:0008006" key="3">
    <source>
        <dbReference type="Google" id="ProtNLM"/>
    </source>
</evidence>
<name>A0ABQ3NKV5_STRVG</name>
<dbReference type="GeneID" id="86953115"/>
<reference evidence="2" key="1">
    <citation type="submission" date="2020-09" db="EMBL/GenBank/DDBJ databases">
        <title>Whole genome shotgun sequence of Streptomyces cinnamonensis NBRC 15873.</title>
        <authorList>
            <person name="Komaki H."/>
            <person name="Tamura T."/>
        </authorList>
    </citation>
    <scope>NUCLEOTIDE SEQUENCE [LARGE SCALE GENOMIC DNA]</scope>
    <source>
        <strain evidence="2">NBRC 15873</strain>
    </source>
</reference>
<dbReference type="EMBL" id="BNDV01000008">
    <property type="protein sequence ID" value="GHI13409.1"/>
    <property type="molecule type" value="Genomic_DNA"/>
</dbReference>
<proteinExistence type="predicted"/>